<evidence type="ECO:0000313" key="2">
    <source>
        <dbReference type="EMBL" id="MBA0817941.1"/>
    </source>
</evidence>
<gene>
    <name evidence="2" type="ORF">Gohar_028188</name>
</gene>
<comment type="caution">
    <text evidence="2">The sequence shown here is derived from an EMBL/GenBank/DDBJ whole genome shotgun (WGS) entry which is preliminary data.</text>
</comment>
<dbReference type="Proteomes" id="UP000593560">
    <property type="component" value="Unassembled WGS sequence"/>
</dbReference>
<organism evidence="2 3">
    <name type="scientific">Gossypium harknessii</name>
    <dbReference type="NCBI Taxonomy" id="34285"/>
    <lineage>
        <taxon>Eukaryota</taxon>
        <taxon>Viridiplantae</taxon>
        <taxon>Streptophyta</taxon>
        <taxon>Embryophyta</taxon>
        <taxon>Tracheophyta</taxon>
        <taxon>Spermatophyta</taxon>
        <taxon>Magnoliopsida</taxon>
        <taxon>eudicotyledons</taxon>
        <taxon>Gunneridae</taxon>
        <taxon>Pentapetalae</taxon>
        <taxon>rosids</taxon>
        <taxon>malvids</taxon>
        <taxon>Malvales</taxon>
        <taxon>Malvaceae</taxon>
        <taxon>Malvoideae</taxon>
        <taxon>Gossypium</taxon>
    </lineage>
</organism>
<dbReference type="EMBL" id="JABFAD010151465">
    <property type="protein sequence ID" value="MBA0817941.1"/>
    <property type="molecule type" value="Genomic_DNA"/>
</dbReference>
<dbReference type="InterPro" id="IPR019557">
    <property type="entry name" value="AminoTfrase-like_pln_mobile"/>
</dbReference>
<dbReference type="OrthoDB" id="1937804at2759"/>
<proteinExistence type="predicted"/>
<evidence type="ECO:0000259" key="1">
    <source>
        <dbReference type="Pfam" id="PF10536"/>
    </source>
</evidence>
<dbReference type="GO" id="GO:0010073">
    <property type="term" value="P:meristem maintenance"/>
    <property type="evidence" value="ECO:0007669"/>
    <property type="project" value="InterPro"/>
</dbReference>
<evidence type="ECO:0000313" key="3">
    <source>
        <dbReference type="Proteomes" id="UP000593560"/>
    </source>
</evidence>
<dbReference type="Pfam" id="PF10536">
    <property type="entry name" value="PMD"/>
    <property type="match status" value="1"/>
</dbReference>
<sequence>MLKGCKLDPTLINVLVERWRPKTHTFYLSCGECTIALKNVALQLNLPLDGLVVTGSVVVPGKEDLCETFLGKVSNQFYGE</sequence>
<dbReference type="PANTHER" id="PTHR46033">
    <property type="entry name" value="PROTEIN MAIN-LIKE 2"/>
    <property type="match status" value="1"/>
</dbReference>
<accession>A0A7J9I742</accession>
<keyword evidence="3" id="KW-1185">Reference proteome</keyword>
<dbReference type="InterPro" id="IPR044824">
    <property type="entry name" value="MAIN-like"/>
</dbReference>
<dbReference type="AlphaFoldDB" id="A0A7J9I742"/>
<reference evidence="2 3" key="1">
    <citation type="journal article" date="2019" name="Genome Biol. Evol.">
        <title>Insights into the evolution of the New World diploid cottons (Gossypium, subgenus Houzingenia) based on genome sequencing.</title>
        <authorList>
            <person name="Grover C.E."/>
            <person name="Arick M.A. 2nd"/>
            <person name="Thrash A."/>
            <person name="Conover J.L."/>
            <person name="Sanders W.S."/>
            <person name="Peterson D.G."/>
            <person name="Frelichowski J.E."/>
            <person name="Scheffler J.A."/>
            <person name="Scheffler B.E."/>
            <person name="Wendel J.F."/>
        </authorList>
    </citation>
    <scope>NUCLEOTIDE SEQUENCE [LARGE SCALE GENOMIC DNA]</scope>
    <source>
        <strain evidence="2">0</strain>
        <tissue evidence="2">Leaf</tissue>
    </source>
</reference>
<dbReference type="PANTHER" id="PTHR46033:SF8">
    <property type="entry name" value="PROTEIN MAINTENANCE OF MERISTEMS-LIKE"/>
    <property type="match status" value="1"/>
</dbReference>
<feature type="domain" description="Aminotransferase-like plant mobile" evidence="1">
    <location>
        <begin position="4"/>
        <end position="74"/>
    </location>
</feature>
<protein>
    <recommendedName>
        <fullName evidence="1">Aminotransferase-like plant mobile domain-containing protein</fullName>
    </recommendedName>
</protein>
<name>A0A7J9I742_9ROSI</name>